<feature type="transmembrane region" description="Helical" evidence="1">
    <location>
        <begin position="6"/>
        <end position="26"/>
    </location>
</feature>
<feature type="transmembrane region" description="Helical" evidence="1">
    <location>
        <begin position="119"/>
        <end position="141"/>
    </location>
</feature>
<evidence type="ECO:0000313" key="2">
    <source>
        <dbReference type="EMBL" id="RKR82901.1"/>
    </source>
</evidence>
<keyword evidence="1" id="KW-0812">Transmembrane</keyword>
<name>A0A495J2L0_9SPHI</name>
<organism evidence="2 3">
    <name type="scientific">Mucilaginibacter gracilis</name>
    <dbReference type="NCBI Taxonomy" id="423350"/>
    <lineage>
        <taxon>Bacteria</taxon>
        <taxon>Pseudomonadati</taxon>
        <taxon>Bacteroidota</taxon>
        <taxon>Sphingobacteriia</taxon>
        <taxon>Sphingobacteriales</taxon>
        <taxon>Sphingobacteriaceae</taxon>
        <taxon>Mucilaginibacter</taxon>
    </lineage>
</organism>
<reference evidence="2 3" key="1">
    <citation type="submission" date="2018-10" db="EMBL/GenBank/DDBJ databases">
        <title>Genomic Encyclopedia of Archaeal and Bacterial Type Strains, Phase II (KMG-II): from individual species to whole genera.</title>
        <authorList>
            <person name="Goeker M."/>
        </authorList>
    </citation>
    <scope>NUCLEOTIDE SEQUENCE [LARGE SCALE GENOMIC DNA]</scope>
    <source>
        <strain evidence="2 3">DSM 18602</strain>
    </source>
</reference>
<comment type="caution">
    <text evidence="2">The sequence shown here is derived from an EMBL/GenBank/DDBJ whole genome shotgun (WGS) entry which is preliminary data.</text>
</comment>
<keyword evidence="1" id="KW-1133">Transmembrane helix</keyword>
<dbReference type="OrthoDB" id="329514at2"/>
<accession>A0A495J2L0</accession>
<dbReference type="AlphaFoldDB" id="A0A495J2L0"/>
<evidence type="ECO:0000256" key="1">
    <source>
        <dbReference type="SAM" id="Phobius"/>
    </source>
</evidence>
<feature type="transmembrane region" description="Helical" evidence="1">
    <location>
        <begin position="86"/>
        <end position="107"/>
    </location>
</feature>
<gene>
    <name evidence="2" type="ORF">BDD43_3094</name>
</gene>
<keyword evidence="3" id="KW-1185">Reference proteome</keyword>
<proteinExistence type="predicted"/>
<evidence type="ECO:0000313" key="3">
    <source>
        <dbReference type="Proteomes" id="UP000268007"/>
    </source>
</evidence>
<protein>
    <recommendedName>
        <fullName evidence="4">Cytochrome B</fullName>
    </recommendedName>
</protein>
<keyword evidence="1" id="KW-0472">Membrane</keyword>
<dbReference type="EMBL" id="RBKU01000001">
    <property type="protein sequence ID" value="RKR82901.1"/>
    <property type="molecule type" value="Genomic_DNA"/>
</dbReference>
<feature type="transmembrane region" description="Helical" evidence="1">
    <location>
        <begin position="47"/>
        <end position="66"/>
    </location>
</feature>
<evidence type="ECO:0008006" key="4">
    <source>
        <dbReference type="Google" id="ProtNLM"/>
    </source>
</evidence>
<sequence length="153" mass="17803">MHPFLLFLHSFWRWLVLGSLIYSIYISYKGKTNKLVFSSAANKWRHWTATIAHIQLMLGMAIYVQSPIVMYQIADNPNKLFNEQSFFRYFHISMMLFAVVLITVGSAKAKRQIKDAEKFGTMLTWFSLALLVIFIAIPWPFSPLTSRPFARGF</sequence>
<dbReference type="Proteomes" id="UP000268007">
    <property type="component" value="Unassembled WGS sequence"/>
</dbReference>
<dbReference type="RefSeq" id="WP_121198452.1">
    <property type="nucleotide sequence ID" value="NZ_RBKU01000001.1"/>
</dbReference>